<dbReference type="SUPFAM" id="SSF55347">
    <property type="entry name" value="Glyceraldehyde-3-phosphate dehydrogenase-like, C-terminal domain"/>
    <property type="match status" value="1"/>
</dbReference>
<keyword evidence="6 7" id="KW-0119">Carbohydrate metabolism</keyword>
<keyword evidence="3 7" id="KW-0313">Glucose metabolism</keyword>
<evidence type="ECO:0000313" key="10">
    <source>
        <dbReference type="EMBL" id="ETK02067.1"/>
    </source>
</evidence>
<evidence type="ECO:0000256" key="5">
    <source>
        <dbReference type="ARBA" id="ARBA00023002"/>
    </source>
</evidence>
<name>W2C6E9_9BACT</name>
<evidence type="ECO:0000256" key="4">
    <source>
        <dbReference type="ARBA" id="ARBA00022857"/>
    </source>
</evidence>
<dbReference type="Proteomes" id="UP000018837">
    <property type="component" value="Unassembled WGS sequence"/>
</dbReference>
<dbReference type="PANTHER" id="PTHR23429">
    <property type="entry name" value="GLUCOSE-6-PHOSPHATE 1-DEHYDROGENASE G6PD"/>
    <property type="match status" value="1"/>
</dbReference>
<dbReference type="GO" id="GO:0004345">
    <property type="term" value="F:glucose-6-phosphate dehydrogenase activity"/>
    <property type="evidence" value="ECO:0007669"/>
    <property type="project" value="UniProtKB-UniRule"/>
</dbReference>
<dbReference type="GO" id="GO:0006006">
    <property type="term" value="P:glucose metabolic process"/>
    <property type="evidence" value="ECO:0007669"/>
    <property type="project" value="UniProtKB-KW"/>
</dbReference>
<feature type="binding site" evidence="7">
    <location>
        <position position="347"/>
    </location>
    <ligand>
        <name>substrate</name>
    </ligand>
</feature>
<evidence type="ECO:0000256" key="3">
    <source>
        <dbReference type="ARBA" id="ARBA00022526"/>
    </source>
</evidence>
<dbReference type="InterPro" id="IPR022675">
    <property type="entry name" value="G6P_DH_C"/>
</dbReference>
<dbReference type="AlphaFoldDB" id="W2C6E9"/>
<feature type="binding site" evidence="7">
    <location>
        <position position="189"/>
    </location>
    <ligand>
        <name>substrate</name>
    </ligand>
</feature>
<dbReference type="PIRSF" id="PIRSF000110">
    <property type="entry name" value="G6PD"/>
    <property type="match status" value="1"/>
</dbReference>
<evidence type="ECO:0000259" key="9">
    <source>
        <dbReference type="Pfam" id="PF02781"/>
    </source>
</evidence>
<evidence type="ECO:0000256" key="7">
    <source>
        <dbReference type="HAMAP-Rule" id="MF_00966"/>
    </source>
</evidence>
<evidence type="ECO:0000256" key="2">
    <source>
        <dbReference type="ARBA" id="ARBA00009975"/>
    </source>
</evidence>
<organism evidence="10 11">
    <name type="scientific">Tannerella sp. oral taxon BU063 isolate Cell 2</name>
    <dbReference type="NCBI Taxonomy" id="1411148"/>
    <lineage>
        <taxon>Bacteria</taxon>
        <taxon>Pseudomonadati</taxon>
        <taxon>Bacteroidota</taxon>
        <taxon>Bacteroidia</taxon>
        <taxon>Bacteroidales</taxon>
        <taxon>Tannerellaceae</taxon>
        <taxon>Tannerella</taxon>
    </lineage>
</organism>
<gene>
    <name evidence="7" type="primary">zwf</name>
    <name evidence="10" type="ORF">N425_06540</name>
</gene>
<feature type="binding site" evidence="7">
    <location>
        <position position="185"/>
    </location>
    <ligand>
        <name>substrate</name>
    </ligand>
</feature>
<comment type="caution">
    <text evidence="10">The sequence shown here is derived from an EMBL/GenBank/DDBJ whole genome shotgun (WGS) entry which is preliminary data.</text>
</comment>
<sequence>MEDKSIVSVIFGASGDLTWRKLVPALYDMYYRGLLPGGFKVLGVGRAQLTDESFREKMKEGLDRFVPASFVDQQRMAHFLQQLHYHAMDTNAAKDYEGLRRRLGELSQTADRDDYLYYFAMPPFMYAPVASYLHTVGLTRRTSAQSGFRRVIIEKPFGHDAPSAANLNRELLRYFSEDQIYRIDHYLGKEAVQNMLVMRFSNGIFEPLWNRNYVEYVEITSSEALGVGSRAGYYESAGALRDMVQNHLLQLLAIGAMDPPVSSDANAIRNEMLKVFLSLRRMTPEQVPEYVIRGQYTGAMRRGEPLRAYREEKGVAPESKTETFVAMKCYIDNWRWSGVPFYIRTGKCLPTRVTEVVVHFRPNPHRIFARRSGMENVGNQLVLRIQPDEGILLRFGMKVPGAGFHVDQVSMDFHYSSLGEKHIPDAYERLLSDCMMGDATLYQRGDAVEATWQYVQPILDAWASDPTIPLYGYPAGSWGPEQADTLLAADGHAWRYPCKNLTSDDGYCEL</sequence>
<dbReference type="InterPro" id="IPR022674">
    <property type="entry name" value="G6P_DH_NAD-bd"/>
</dbReference>
<comment type="function">
    <text evidence="7">Catalyzes the oxidation of glucose 6-phosphate to 6-phosphogluconolactone.</text>
</comment>
<dbReference type="Gene3D" id="3.40.50.720">
    <property type="entry name" value="NAD(P)-binding Rossmann-like Domain"/>
    <property type="match status" value="1"/>
</dbReference>
<feature type="domain" description="Glucose-6-phosphate dehydrogenase C-terminal" evidence="9">
    <location>
        <begin position="196"/>
        <end position="495"/>
    </location>
</feature>
<feature type="binding site" evidence="7">
    <location>
        <position position="242"/>
    </location>
    <ligand>
        <name>substrate</name>
    </ligand>
</feature>
<dbReference type="EC" id="1.1.1.49" evidence="7"/>
<dbReference type="GO" id="GO:0005829">
    <property type="term" value="C:cytosol"/>
    <property type="evidence" value="ECO:0007669"/>
    <property type="project" value="TreeGrafter"/>
</dbReference>
<evidence type="ECO:0000313" key="11">
    <source>
        <dbReference type="Proteomes" id="UP000018837"/>
    </source>
</evidence>
<feature type="active site" description="Proton acceptor" evidence="7">
    <location>
        <position position="247"/>
    </location>
</feature>
<feature type="binding site" evidence="7">
    <location>
        <position position="46"/>
    </location>
    <ligand>
        <name>NADP(+)</name>
        <dbReference type="ChEBI" id="CHEBI:58349"/>
    </ligand>
</feature>
<dbReference type="InterPro" id="IPR036291">
    <property type="entry name" value="NAD(P)-bd_dom_sf"/>
</dbReference>
<proteinExistence type="inferred from homology"/>
<dbReference type="Gene3D" id="3.30.360.10">
    <property type="entry name" value="Dihydrodipicolinate Reductase, domain 2"/>
    <property type="match status" value="1"/>
</dbReference>
<dbReference type="PROSITE" id="PS00069">
    <property type="entry name" value="G6P_DEHYDROGENASE"/>
    <property type="match status" value="1"/>
</dbReference>
<reference evidence="10 11" key="1">
    <citation type="submission" date="2013-11" db="EMBL/GenBank/DDBJ databases">
        <title>Single cell genomics of uncultured Tannerella BU063 (oral taxon 286).</title>
        <authorList>
            <person name="Beall C.J."/>
            <person name="Campbell A.G."/>
            <person name="Griffen A.L."/>
            <person name="Podar M."/>
            <person name="Leys E.J."/>
        </authorList>
    </citation>
    <scope>NUCLEOTIDE SEQUENCE [LARGE SCALE GENOMIC DNA]</scope>
    <source>
        <strain evidence="10">Cell 2</strain>
    </source>
</reference>
<keyword evidence="5 7" id="KW-0560">Oxidoreductase</keyword>
<evidence type="ECO:0000256" key="6">
    <source>
        <dbReference type="ARBA" id="ARBA00023277"/>
    </source>
</evidence>
<evidence type="ECO:0000259" key="8">
    <source>
        <dbReference type="Pfam" id="PF00479"/>
    </source>
</evidence>
<dbReference type="Pfam" id="PF02781">
    <property type="entry name" value="G6PD_C"/>
    <property type="match status" value="1"/>
</dbReference>
<dbReference type="GO" id="GO:0009051">
    <property type="term" value="P:pentose-phosphate shunt, oxidative branch"/>
    <property type="evidence" value="ECO:0007669"/>
    <property type="project" value="TreeGrafter"/>
</dbReference>
<comment type="catalytic activity">
    <reaction evidence="7">
        <text>D-glucose 6-phosphate + NADP(+) = 6-phospho-D-glucono-1,5-lactone + NADPH + H(+)</text>
        <dbReference type="Rhea" id="RHEA:15841"/>
        <dbReference type="ChEBI" id="CHEBI:15378"/>
        <dbReference type="ChEBI" id="CHEBI:57783"/>
        <dbReference type="ChEBI" id="CHEBI:57955"/>
        <dbReference type="ChEBI" id="CHEBI:58349"/>
        <dbReference type="ChEBI" id="CHEBI:61548"/>
        <dbReference type="EC" id="1.1.1.49"/>
    </reaction>
</comment>
<protein>
    <recommendedName>
        <fullName evidence="7">Glucose-6-phosphate 1-dehydrogenase</fullName>
        <shortName evidence="7">G6PD</shortName>
        <ecNumber evidence="7">1.1.1.49</ecNumber>
    </recommendedName>
</protein>
<feature type="domain" description="Glucose-6-phosphate dehydrogenase NAD-binding" evidence="8">
    <location>
        <begin position="9"/>
        <end position="194"/>
    </location>
</feature>
<dbReference type="EMBL" id="AYUF01000421">
    <property type="protein sequence ID" value="ETK02067.1"/>
    <property type="molecule type" value="Genomic_DNA"/>
</dbReference>
<dbReference type="NCBIfam" id="TIGR00871">
    <property type="entry name" value="zwf"/>
    <property type="match status" value="1"/>
</dbReference>
<dbReference type="SUPFAM" id="SSF51735">
    <property type="entry name" value="NAD(P)-binding Rossmann-fold domains"/>
    <property type="match status" value="1"/>
</dbReference>
<dbReference type="GO" id="GO:0050661">
    <property type="term" value="F:NADP binding"/>
    <property type="evidence" value="ECO:0007669"/>
    <property type="project" value="UniProtKB-UniRule"/>
</dbReference>
<dbReference type="PANTHER" id="PTHR23429:SF0">
    <property type="entry name" value="GLUCOSE-6-PHOSPHATE 1-DEHYDROGENASE"/>
    <property type="match status" value="1"/>
</dbReference>
<dbReference type="InterPro" id="IPR019796">
    <property type="entry name" value="G6P_DH_AS"/>
</dbReference>
<evidence type="ECO:0000256" key="1">
    <source>
        <dbReference type="ARBA" id="ARBA00004937"/>
    </source>
</evidence>
<dbReference type="PATRIC" id="fig|1411148.3.peg.985"/>
<dbReference type="InterPro" id="IPR001282">
    <property type="entry name" value="G6P_DH"/>
</dbReference>
<comment type="pathway">
    <text evidence="1 7">Carbohydrate degradation; pentose phosphate pathway; D-ribulose 5-phosphate from D-glucose 6-phosphate (oxidative stage): step 1/3.</text>
</comment>
<comment type="caution">
    <text evidence="7">Lacks conserved residue(s) required for the propagation of feature annotation.</text>
</comment>
<dbReference type="HAMAP" id="MF_00966">
    <property type="entry name" value="G6PD"/>
    <property type="match status" value="1"/>
</dbReference>
<dbReference type="UniPathway" id="UPA00115">
    <property type="reaction ID" value="UER00408"/>
</dbReference>
<accession>W2C6E9</accession>
<dbReference type="PRINTS" id="PR00079">
    <property type="entry name" value="G6PDHDRGNASE"/>
</dbReference>
<feature type="binding site" evidence="7">
    <location>
        <position position="223"/>
    </location>
    <ligand>
        <name>substrate</name>
    </ligand>
</feature>
<keyword evidence="4 7" id="KW-0521">NADP</keyword>
<dbReference type="Pfam" id="PF00479">
    <property type="entry name" value="G6PD_N"/>
    <property type="match status" value="1"/>
</dbReference>
<feature type="binding site" evidence="7">
    <location>
        <position position="155"/>
    </location>
    <ligand>
        <name>NADP(+)</name>
        <dbReference type="ChEBI" id="CHEBI:58349"/>
    </ligand>
</feature>
<comment type="similarity">
    <text evidence="2 7">Belongs to the glucose-6-phosphate dehydrogenase family.</text>
</comment>